<feature type="region of interest" description="Disordered" evidence="1">
    <location>
        <begin position="306"/>
        <end position="357"/>
    </location>
</feature>
<evidence type="ECO:0000313" key="3">
    <source>
        <dbReference type="EMBL" id="NEN77374.1"/>
    </source>
</evidence>
<keyword evidence="3" id="KW-0560">Oxidoreductase</keyword>
<keyword evidence="4" id="KW-1185">Reference proteome</keyword>
<organism evidence="3 4">
    <name type="scientific">Nocardioides zeae</name>
    <dbReference type="NCBI Taxonomy" id="1457234"/>
    <lineage>
        <taxon>Bacteria</taxon>
        <taxon>Bacillati</taxon>
        <taxon>Actinomycetota</taxon>
        <taxon>Actinomycetes</taxon>
        <taxon>Propionibacteriales</taxon>
        <taxon>Nocardioidaceae</taxon>
        <taxon>Nocardioides</taxon>
    </lineage>
</organism>
<dbReference type="InterPro" id="IPR006311">
    <property type="entry name" value="TAT_signal"/>
</dbReference>
<dbReference type="AlphaFoldDB" id="A0A6P0HGE1"/>
<dbReference type="InterPro" id="IPR015889">
    <property type="entry name" value="Intradiol_dOase_core"/>
</dbReference>
<proteinExistence type="predicted"/>
<feature type="compositionally biased region" description="Low complexity" evidence="1">
    <location>
        <begin position="63"/>
        <end position="95"/>
    </location>
</feature>
<dbReference type="SUPFAM" id="SSF49482">
    <property type="entry name" value="Aromatic compound dioxygenase"/>
    <property type="match status" value="1"/>
</dbReference>
<evidence type="ECO:0000313" key="4">
    <source>
        <dbReference type="Proteomes" id="UP000468687"/>
    </source>
</evidence>
<dbReference type="InterPro" id="IPR000627">
    <property type="entry name" value="Intradiol_dOase_C"/>
</dbReference>
<sequence>MSNTPPPDQTPDGPAYDGRLLPRPDEDVVDQGAGFDAATLLTRRRVLGVAGLGAGALALAACSSGPGSSSTGSAGSSATSGGSSADTSAAATADGEIPQETNGPYPADGTADLNVLQESGIVRSDVTSSLDGSVVADGVPLDMSFALTDMAGGDVPFAGAAVYMWHCDAHGEYSMYSTGLEDVTYLRGVQVADSDGRVTFTTIVPACYAGRWTHIHFEVYPDVDSATDVANAIATSQVAFPEDVLAEVYALDTYAGSTQNLAQVSLETDNVFSDGYELEMGTFTGDVDAGYVGSLAVAIDTTTEAGAGAAPGGGGGEGGGPGGGGGEGGGSGGEGGGPGGGQPPTDGQAPPDSSTTG</sequence>
<dbReference type="CDD" id="cd03457">
    <property type="entry name" value="intradiol_dioxygenase_like"/>
    <property type="match status" value="1"/>
</dbReference>
<evidence type="ECO:0000259" key="2">
    <source>
        <dbReference type="Pfam" id="PF00775"/>
    </source>
</evidence>
<dbReference type="GO" id="GO:0016702">
    <property type="term" value="F:oxidoreductase activity, acting on single donors with incorporation of molecular oxygen, incorporation of two atoms of oxygen"/>
    <property type="evidence" value="ECO:0007669"/>
    <property type="project" value="InterPro"/>
</dbReference>
<reference evidence="3 4" key="1">
    <citation type="journal article" date="2014" name="Int. J. Syst. Evol. Microbiol.">
        <title>Nocardioides zeae sp. nov., isolated from the stem of Zea mays.</title>
        <authorList>
            <person name="Glaeser S.P."/>
            <person name="McInroy J.A."/>
            <person name="Busse H.J."/>
            <person name="Kampfer P."/>
        </authorList>
    </citation>
    <scope>NUCLEOTIDE SEQUENCE [LARGE SCALE GENOMIC DNA]</scope>
    <source>
        <strain evidence="3 4">JCM 30728</strain>
    </source>
</reference>
<dbReference type="EMBL" id="JAAGXA010000002">
    <property type="protein sequence ID" value="NEN77374.1"/>
    <property type="molecule type" value="Genomic_DNA"/>
</dbReference>
<dbReference type="Gene3D" id="2.60.130.10">
    <property type="entry name" value="Aromatic compound dioxygenase"/>
    <property type="match status" value="1"/>
</dbReference>
<dbReference type="PROSITE" id="PS51318">
    <property type="entry name" value="TAT"/>
    <property type="match status" value="1"/>
</dbReference>
<keyword evidence="3" id="KW-0223">Dioxygenase</keyword>
<feature type="domain" description="Intradiol ring-cleavage dioxygenases" evidence="2">
    <location>
        <begin position="137"/>
        <end position="210"/>
    </location>
</feature>
<dbReference type="Pfam" id="PF00775">
    <property type="entry name" value="Dioxygenase_C"/>
    <property type="match status" value="1"/>
</dbReference>
<feature type="region of interest" description="Disordered" evidence="1">
    <location>
        <begin position="1"/>
        <end position="28"/>
    </location>
</feature>
<feature type="region of interest" description="Disordered" evidence="1">
    <location>
        <begin position="63"/>
        <end position="110"/>
    </location>
</feature>
<dbReference type="RefSeq" id="WP_163770746.1">
    <property type="nucleotide sequence ID" value="NZ_JAAGXA010000002.1"/>
</dbReference>
<feature type="compositionally biased region" description="Gly residues" evidence="1">
    <location>
        <begin position="309"/>
        <end position="342"/>
    </location>
</feature>
<dbReference type="PANTHER" id="PTHR34315:SF1">
    <property type="entry name" value="INTRADIOL RING-CLEAVAGE DIOXYGENASES DOMAIN-CONTAINING PROTEIN-RELATED"/>
    <property type="match status" value="1"/>
</dbReference>
<comment type="caution">
    <text evidence="3">The sequence shown here is derived from an EMBL/GenBank/DDBJ whole genome shotgun (WGS) entry which is preliminary data.</text>
</comment>
<dbReference type="GO" id="GO:0008199">
    <property type="term" value="F:ferric iron binding"/>
    <property type="evidence" value="ECO:0007669"/>
    <property type="project" value="InterPro"/>
</dbReference>
<gene>
    <name evidence="3" type="ORF">G3T38_03695</name>
</gene>
<dbReference type="PANTHER" id="PTHR34315">
    <property type="match status" value="1"/>
</dbReference>
<protein>
    <submittedName>
        <fullName evidence="3">Intradiol ring-cleavage dioxygenase</fullName>
    </submittedName>
</protein>
<accession>A0A6P0HGE1</accession>
<name>A0A6P0HGE1_9ACTN</name>
<dbReference type="Proteomes" id="UP000468687">
    <property type="component" value="Unassembled WGS sequence"/>
</dbReference>
<evidence type="ECO:0000256" key="1">
    <source>
        <dbReference type="SAM" id="MobiDB-lite"/>
    </source>
</evidence>